<protein>
    <submittedName>
        <fullName evidence="1">Uncharacterized protein</fullName>
    </submittedName>
</protein>
<evidence type="ECO:0000313" key="2">
    <source>
        <dbReference type="Proteomes" id="UP000290289"/>
    </source>
</evidence>
<comment type="caution">
    <text evidence="1">The sequence shown here is derived from an EMBL/GenBank/DDBJ whole genome shotgun (WGS) entry which is preliminary data.</text>
</comment>
<sequence>MGKRRKQSPRIFRKFSVHPQSEPSGNFLGKRKNKHPRLLATVTTLQKKKEAQRLDVVVSMQKLGIFWKNFDTLNCISNIGLSTSSGTKSGQMDEFWISVTSRPRADHFSGPLYHRSTILSIWAPITPSHRSPILGVLWPPSHLTSEFRRNLKPVSSQKALC</sequence>
<dbReference type="Proteomes" id="UP000290289">
    <property type="component" value="Chromosome 7"/>
</dbReference>
<name>A0A498JGA0_MALDO</name>
<dbReference type="AlphaFoldDB" id="A0A498JGA0"/>
<reference evidence="1 2" key="1">
    <citation type="submission" date="2018-10" db="EMBL/GenBank/DDBJ databases">
        <title>A high-quality apple genome assembly.</title>
        <authorList>
            <person name="Hu J."/>
        </authorList>
    </citation>
    <scope>NUCLEOTIDE SEQUENCE [LARGE SCALE GENOMIC DNA]</scope>
    <source>
        <strain evidence="2">cv. HFTH1</strain>
        <tissue evidence="1">Young leaf</tissue>
    </source>
</reference>
<dbReference type="EMBL" id="RDQH01000333">
    <property type="protein sequence ID" value="RXH93895.1"/>
    <property type="molecule type" value="Genomic_DNA"/>
</dbReference>
<gene>
    <name evidence="1" type="ORF">DVH24_015962</name>
</gene>
<keyword evidence="2" id="KW-1185">Reference proteome</keyword>
<accession>A0A498JGA0</accession>
<proteinExistence type="predicted"/>
<evidence type="ECO:0000313" key="1">
    <source>
        <dbReference type="EMBL" id="RXH93895.1"/>
    </source>
</evidence>
<organism evidence="1 2">
    <name type="scientific">Malus domestica</name>
    <name type="common">Apple</name>
    <name type="synonym">Pyrus malus</name>
    <dbReference type="NCBI Taxonomy" id="3750"/>
    <lineage>
        <taxon>Eukaryota</taxon>
        <taxon>Viridiplantae</taxon>
        <taxon>Streptophyta</taxon>
        <taxon>Embryophyta</taxon>
        <taxon>Tracheophyta</taxon>
        <taxon>Spermatophyta</taxon>
        <taxon>Magnoliopsida</taxon>
        <taxon>eudicotyledons</taxon>
        <taxon>Gunneridae</taxon>
        <taxon>Pentapetalae</taxon>
        <taxon>rosids</taxon>
        <taxon>fabids</taxon>
        <taxon>Rosales</taxon>
        <taxon>Rosaceae</taxon>
        <taxon>Amygdaloideae</taxon>
        <taxon>Maleae</taxon>
        <taxon>Malus</taxon>
    </lineage>
</organism>